<keyword evidence="18" id="KW-1185">Reference proteome</keyword>
<keyword evidence="7 15" id="KW-0808">Transferase</keyword>
<evidence type="ECO:0000256" key="15">
    <source>
        <dbReference type="HAMAP-Rule" id="MF_00521"/>
    </source>
</evidence>
<evidence type="ECO:0000256" key="7">
    <source>
        <dbReference type="ARBA" id="ARBA00022679"/>
    </source>
</evidence>
<evidence type="ECO:0000256" key="4">
    <source>
        <dbReference type="ARBA" id="ARBA00011988"/>
    </source>
</evidence>
<dbReference type="HAMAP" id="MF_00521">
    <property type="entry name" value="KDO_kinase"/>
    <property type="match status" value="1"/>
</dbReference>
<keyword evidence="12 15" id="KW-0472">Membrane</keyword>
<feature type="active site" evidence="15">
    <location>
        <position position="158"/>
    </location>
</feature>
<dbReference type="InterPro" id="IPR000719">
    <property type="entry name" value="Prot_kinase_dom"/>
</dbReference>
<dbReference type="InterPro" id="IPR022826">
    <property type="entry name" value="KDO_kinase"/>
</dbReference>
<reference evidence="18" key="1">
    <citation type="journal article" date="2019" name="Int. J. Syst. Evol. Microbiol.">
        <title>The Global Catalogue of Microorganisms (GCM) 10K type strain sequencing project: providing services to taxonomists for standard genome sequencing and annotation.</title>
        <authorList>
            <consortium name="The Broad Institute Genomics Platform"/>
            <consortium name="The Broad Institute Genome Sequencing Center for Infectious Disease"/>
            <person name="Wu L."/>
            <person name="Ma J."/>
        </authorList>
    </citation>
    <scope>NUCLEOTIDE SEQUENCE [LARGE SCALE GENOMIC DNA]</scope>
    <source>
        <strain evidence="18">KCTC 52640</strain>
    </source>
</reference>
<name>A0ABV7EQ65_9GAMM</name>
<evidence type="ECO:0000256" key="3">
    <source>
        <dbReference type="ARBA" id="ARBA00010327"/>
    </source>
</evidence>
<comment type="similarity">
    <text evidence="3 15">Belongs to the protein kinase superfamily. KdkA/RfaP family.</text>
</comment>
<dbReference type="Proteomes" id="UP001595462">
    <property type="component" value="Unassembled WGS sequence"/>
</dbReference>
<dbReference type="GO" id="GO:0016301">
    <property type="term" value="F:kinase activity"/>
    <property type="evidence" value="ECO:0007669"/>
    <property type="project" value="UniProtKB-KW"/>
</dbReference>
<feature type="domain" description="Protein kinase" evidence="16">
    <location>
        <begin position="23"/>
        <end position="232"/>
    </location>
</feature>
<dbReference type="NCBIfam" id="NF002475">
    <property type="entry name" value="PRK01723.1"/>
    <property type="match status" value="1"/>
</dbReference>
<dbReference type="RefSeq" id="WP_380690445.1">
    <property type="nucleotide sequence ID" value="NZ_JBHRSS010000006.1"/>
</dbReference>
<comment type="caution">
    <text evidence="17">The sequence shown here is derived from an EMBL/GenBank/DDBJ whole genome shotgun (WGS) entry which is preliminary data.</text>
</comment>
<evidence type="ECO:0000313" key="18">
    <source>
        <dbReference type="Proteomes" id="UP001595462"/>
    </source>
</evidence>
<keyword evidence="9 15" id="KW-0418">Kinase</keyword>
<evidence type="ECO:0000256" key="14">
    <source>
        <dbReference type="ARBA" id="ARBA00034417"/>
    </source>
</evidence>
<evidence type="ECO:0000256" key="6">
    <source>
        <dbReference type="ARBA" id="ARBA00022519"/>
    </source>
</evidence>
<dbReference type="InterPro" id="IPR011009">
    <property type="entry name" value="Kinase-like_dom_sf"/>
</dbReference>
<keyword evidence="11 15" id="KW-0448">Lipopolysaccharide biosynthesis</keyword>
<keyword evidence="6 15" id="KW-0997">Cell inner membrane</keyword>
<sequence>MAWNPARIAEAPGVQLFDPRWWRDQKRLVGEAEGRGAAYFLDGLDGTPWVLRHNRRGGVLAHLNHDRFIWTGASRARALAELRLLARMHADGLPVPVPIAALAARRGPVYRSDVVTERIAGARPLADVLMEKALPATAWQALGGAVARFHRAGIRHADLNARNVLVDSDLNFHLIDFDKAKRVAPGAWREPNLARLRRSLDKFDALTPTFNFAEADWAALRGGYAEVFASGH</sequence>
<evidence type="ECO:0000256" key="10">
    <source>
        <dbReference type="ARBA" id="ARBA00022840"/>
    </source>
</evidence>
<keyword evidence="5 15" id="KW-1003">Cell membrane</keyword>
<accession>A0ABV7EQ65</accession>
<dbReference type="Gene3D" id="1.10.510.10">
    <property type="entry name" value="Transferase(Phosphotransferase) domain 1"/>
    <property type="match status" value="1"/>
</dbReference>
<evidence type="ECO:0000256" key="5">
    <source>
        <dbReference type="ARBA" id="ARBA00022475"/>
    </source>
</evidence>
<comment type="pathway">
    <text evidence="2 15">Bacterial outer membrane biogenesis; LPS core biosynthesis.</text>
</comment>
<dbReference type="PROSITE" id="PS50011">
    <property type="entry name" value="PROTEIN_KINASE_DOM"/>
    <property type="match status" value="1"/>
</dbReference>
<dbReference type="EC" id="2.7.1.166" evidence="4 15"/>
<evidence type="ECO:0000313" key="17">
    <source>
        <dbReference type="EMBL" id="MFC3104883.1"/>
    </source>
</evidence>
<comment type="subcellular location">
    <subcellularLocation>
        <location evidence="1 15">Cell inner membrane</location>
        <topology evidence="1 15">Peripheral membrane protein</topology>
        <orientation evidence="1 15">Cytoplasmic side</orientation>
    </subcellularLocation>
</comment>
<comment type="function">
    <text evidence="15">Catalyzes the ATP-dependent phosphorylation of the 3-deoxy-D-manno-octulosonic acid (Kdo) residue in Kdo-lipid IV(A) at the 4-OH position.</text>
</comment>
<proteinExistence type="inferred from homology"/>
<evidence type="ECO:0000256" key="11">
    <source>
        <dbReference type="ARBA" id="ARBA00022985"/>
    </source>
</evidence>
<evidence type="ECO:0000256" key="8">
    <source>
        <dbReference type="ARBA" id="ARBA00022741"/>
    </source>
</evidence>
<organism evidence="17 18">
    <name type="scientific">Salinisphaera aquimarina</name>
    <dbReference type="NCBI Taxonomy" id="2094031"/>
    <lineage>
        <taxon>Bacteria</taxon>
        <taxon>Pseudomonadati</taxon>
        <taxon>Pseudomonadota</taxon>
        <taxon>Gammaproteobacteria</taxon>
        <taxon>Salinisphaerales</taxon>
        <taxon>Salinisphaeraceae</taxon>
        <taxon>Salinisphaera</taxon>
    </lineage>
</organism>
<keyword evidence="10 15" id="KW-0067">ATP-binding</keyword>
<protein>
    <recommendedName>
        <fullName evidence="13 15">3-deoxy-D-manno-octulosonic acid kinase</fullName>
        <shortName evidence="15">Kdo kinase</shortName>
        <ecNumber evidence="4 15">2.7.1.166</ecNumber>
    </recommendedName>
</protein>
<evidence type="ECO:0000259" key="16">
    <source>
        <dbReference type="PROSITE" id="PS50011"/>
    </source>
</evidence>
<comment type="catalytic activity">
    <reaction evidence="14 15">
        <text>an alpha-Kdo-(2-&gt;6)-lipid IVA + ATP = a 4-O-phospho-alpha-Kdo-(2-&gt;6)-lipid IVA + ADP + H(+)</text>
        <dbReference type="Rhea" id="RHEA:74271"/>
        <dbReference type="ChEBI" id="CHEBI:15378"/>
        <dbReference type="ChEBI" id="CHEBI:30616"/>
        <dbReference type="ChEBI" id="CHEBI:176428"/>
        <dbReference type="ChEBI" id="CHEBI:193140"/>
        <dbReference type="ChEBI" id="CHEBI:456216"/>
        <dbReference type="EC" id="2.7.1.166"/>
    </reaction>
</comment>
<dbReference type="EMBL" id="JBHRSS010000006">
    <property type="protein sequence ID" value="MFC3104883.1"/>
    <property type="molecule type" value="Genomic_DNA"/>
</dbReference>
<evidence type="ECO:0000256" key="12">
    <source>
        <dbReference type="ARBA" id="ARBA00023136"/>
    </source>
</evidence>
<evidence type="ECO:0000256" key="13">
    <source>
        <dbReference type="ARBA" id="ARBA00029511"/>
    </source>
</evidence>
<keyword evidence="8 15" id="KW-0547">Nucleotide-binding</keyword>
<dbReference type="Pfam" id="PF06293">
    <property type="entry name" value="Kdo"/>
    <property type="match status" value="1"/>
</dbReference>
<gene>
    <name evidence="15" type="primary">kdkA</name>
    <name evidence="17" type="ORF">ACFOSU_13455</name>
</gene>
<dbReference type="SUPFAM" id="SSF56112">
    <property type="entry name" value="Protein kinase-like (PK-like)"/>
    <property type="match status" value="1"/>
</dbReference>
<evidence type="ECO:0000256" key="2">
    <source>
        <dbReference type="ARBA" id="ARBA00004713"/>
    </source>
</evidence>
<evidence type="ECO:0000256" key="1">
    <source>
        <dbReference type="ARBA" id="ARBA00004515"/>
    </source>
</evidence>
<evidence type="ECO:0000256" key="9">
    <source>
        <dbReference type="ARBA" id="ARBA00022777"/>
    </source>
</evidence>